<reference evidence="1 2" key="2">
    <citation type="journal article" date="2023" name="Mol. Biol. Evol.">
        <title>Genomics of Secondarily Temperate Adaptation in the Only Non-Antarctic Icefish.</title>
        <authorList>
            <person name="Rivera-Colon A.G."/>
            <person name="Rayamajhi N."/>
            <person name="Minhas B.F."/>
            <person name="Madrigal G."/>
            <person name="Bilyk K.T."/>
            <person name="Yoon V."/>
            <person name="Hune M."/>
            <person name="Gregory S."/>
            <person name="Cheng C.H.C."/>
            <person name="Catchen J.M."/>
        </authorList>
    </citation>
    <scope>NUCLEOTIDE SEQUENCE [LARGE SCALE GENOMIC DNA]</scope>
    <source>
        <strain evidence="1">JMC-PN-2008</strain>
    </source>
</reference>
<evidence type="ECO:0000313" key="1">
    <source>
        <dbReference type="EMBL" id="KAK5867013.1"/>
    </source>
</evidence>
<proteinExistence type="predicted"/>
<dbReference type="AlphaFoldDB" id="A0AAN8AP04"/>
<sequence length="83" mass="8746">MTIVFQPVGVTKQGDRSDFLTEEERVKVSGLSSRTRGIICSDGQATKPNKPCHDFRGKLASVRPIGGGGSLVGVCGGPRNEVC</sequence>
<gene>
    <name evidence="1" type="ORF">PBY51_011537</name>
</gene>
<name>A0AAN8AP04_ELEMC</name>
<accession>A0AAN8AP04</accession>
<evidence type="ECO:0000313" key="2">
    <source>
        <dbReference type="Proteomes" id="UP001346869"/>
    </source>
</evidence>
<dbReference type="EMBL" id="JAUZQC010000008">
    <property type="protein sequence ID" value="KAK5867013.1"/>
    <property type="molecule type" value="Genomic_DNA"/>
</dbReference>
<organism evidence="1 2">
    <name type="scientific">Eleginops maclovinus</name>
    <name type="common">Patagonian blennie</name>
    <name type="synonym">Eleginus maclovinus</name>
    <dbReference type="NCBI Taxonomy" id="56733"/>
    <lineage>
        <taxon>Eukaryota</taxon>
        <taxon>Metazoa</taxon>
        <taxon>Chordata</taxon>
        <taxon>Craniata</taxon>
        <taxon>Vertebrata</taxon>
        <taxon>Euteleostomi</taxon>
        <taxon>Actinopterygii</taxon>
        <taxon>Neopterygii</taxon>
        <taxon>Teleostei</taxon>
        <taxon>Neoteleostei</taxon>
        <taxon>Acanthomorphata</taxon>
        <taxon>Eupercaria</taxon>
        <taxon>Perciformes</taxon>
        <taxon>Notothenioidei</taxon>
        <taxon>Eleginopidae</taxon>
        <taxon>Eleginops</taxon>
    </lineage>
</organism>
<reference evidence="1 2" key="1">
    <citation type="journal article" date="2023" name="Genes (Basel)">
        <title>Chromosome-Level Genome Assembly and Circadian Gene Repertoire of the Patagonia Blennie Eleginops maclovinus-The Closest Ancestral Proxy of Antarctic Cryonotothenioids.</title>
        <authorList>
            <person name="Cheng C.C."/>
            <person name="Rivera-Colon A.G."/>
            <person name="Minhas B.F."/>
            <person name="Wilson L."/>
            <person name="Rayamajhi N."/>
            <person name="Vargas-Chacoff L."/>
            <person name="Catchen J.M."/>
        </authorList>
    </citation>
    <scope>NUCLEOTIDE SEQUENCE [LARGE SCALE GENOMIC DNA]</scope>
    <source>
        <strain evidence="1">JMC-PN-2008</strain>
    </source>
</reference>
<comment type="caution">
    <text evidence="1">The sequence shown here is derived from an EMBL/GenBank/DDBJ whole genome shotgun (WGS) entry which is preliminary data.</text>
</comment>
<keyword evidence="2" id="KW-1185">Reference proteome</keyword>
<dbReference type="Proteomes" id="UP001346869">
    <property type="component" value="Unassembled WGS sequence"/>
</dbReference>
<protein>
    <submittedName>
        <fullName evidence="1">Uncharacterized protein</fullName>
    </submittedName>
</protein>